<dbReference type="Pfam" id="PF20329">
    <property type="entry name" value="DUF6624"/>
    <property type="match status" value="1"/>
</dbReference>
<sequence length="222" mass="26429">MKKIFILIAVTPIFLNCKTIKVNQEDKIFIKTEFENMRNIDQIYAGVPPKDLVEKYGKDESWEIFYKKRDSVNLNNQSKAKTYFNKYGFIGTTNFDKRTSGNFWIIVQHADNDIDFQKEVLKKMKREIRKNNAMKSQYAMLEDRVNVNLNKKQRFGSQVTYNENGQAIPINGLIDSTNIENIRKEYELPTFKQYYNEMTKMHFDMNKDHFIKKGMLQPKLYK</sequence>
<comment type="caution">
    <text evidence="2">The sequence shown here is derived from an EMBL/GenBank/DDBJ whole genome shotgun (WGS) entry which is preliminary data.</text>
</comment>
<dbReference type="EMBL" id="JABFOQ010000039">
    <property type="protein sequence ID" value="NOJ76577.1"/>
    <property type="molecule type" value="Genomic_DNA"/>
</dbReference>
<gene>
    <name evidence="2" type="ORF">HMH06_12170</name>
</gene>
<accession>A0ABX1WPZ0</accession>
<evidence type="ECO:0000313" key="3">
    <source>
        <dbReference type="Proteomes" id="UP000580344"/>
    </source>
</evidence>
<reference evidence="2 3" key="1">
    <citation type="submission" date="2020-05" db="EMBL/GenBank/DDBJ databases">
        <title>Tigecycline resistant gene in Empedobacter stercoris.</title>
        <authorList>
            <person name="Chen Y."/>
            <person name="Cheng Y."/>
            <person name="Zhou K."/>
        </authorList>
    </citation>
    <scope>NUCLEOTIDE SEQUENCE [LARGE SCALE GENOMIC DNA]</scope>
    <source>
        <strain evidence="2 3">ES202</strain>
    </source>
</reference>
<dbReference type="RefSeq" id="WP_171623868.1">
    <property type="nucleotide sequence ID" value="NZ_CBCRZD010000018.1"/>
</dbReference>
<feature type="coiled-coil region" evidence="1">
    <location>
        <begin position="107"/>
        <end position="144"/>
    </location>
</feature>
<dbReference type="InterPro" id="IPR046732">
    <property type="entry name" value="DUF6624"/>
</dbReference>
<evidence type="ECO:0008006" key="4">
    <source>
        <dbReference type="Google" id="ProtNLM"/>
    </source>
</evidence>
<name>A0ABX1WPZ0_9FLAO</name>
<protein>
    <recommendedName>
        <fullName evidence="4">Lipoprotein</fullName>
    </recommendedName>
</protein>
<keyword evidence="3" id="KW-1185">Reference proteome</keyword>
<dbReference type="Proteomes" id="UP000580344">
    <property type="component" value="Unassembled WGS sequence"/>
</dbReference>
<evidence type="ECO:0000256" key="1">
    <source>
        <dbReference type="SAM" id="Coils"/>
    </source>
</evidence>
<keyword evidence="1" id="KW-0175">Coiled coil</keyword>
<proteinExistence type="predicted"/>
<organism evidence="2 3">
    <name type="scientific">Empedobacter stercoris</name>
    <dbReference type="NCBI Taxonomy" id="1628248"/>
    <lineage>
        <taxon>Bacteria</taxon>
        <taxon>Pseudomonadati</taxon>
        <taxon>Bacteroidota</taxon>
        <taxon>Flavobacteriia</taxon>
        <taxon>Flavobacteriales</taxon>
        <taxon>Weeksellaceae</taxon>
        <taxon>Empedobacter</taxon>
    </lineage>
</organism>
<evidence type="ECO:0000313" key="2">
    <source>
        <dbReference type="EMBL" id="NOJ76577.1"/>
    </source>
</evidence>